<evidence type="ECO:0000313" key="2">
    <source>
        <dbReference type="Proteomes" id="UP001501444"/>
    </source>
</evidence>
<comment type="caution">
    <text evidence="1">The sequence shown here is derived from an EMBL/GenBank/DDBJ whole genome shotgun (WGS) entry which is preliminary data.</text>
</comment>
<evidence type="ECO:0008006" key="3">
    <source>
        <dbReference type="Google" id="ProtNLM"/>
    </source>
</evidence>
<proteinExistence type="predicted"/>
<dbReference type="Proteomes" id="UP001501444">
    <property type="component" value="Unassembled WGS sequence"/>
</dbReference>
<accession>A0ABN3G0W7</accession>
<reference evidence="1 2" key="1">
    <citation type="journal article" date="2019" name="Int. J. Syst. Evol. Microbiol.">
        <title>The Global Catalogue of Microorganisms (GCM) 10K type strain sequencing project: providing services to taxonomists for standard genome sequencing and annotation.</title>
        <authorList>
            <consortium name="The Broad Institute Genomics Platform"/>
            <consortium name="The Broad Institute Genome Sequencing Center for Infectious Disease"/>
            <person name="Wu L."/>
            <person name="Ma J."/>
        </authorList>
    </citation>
    <scope>NUCLEOTIDE SEQUENCE [LARGE SCALE GENOMIC DNA]</scope>
    <source>
        <strain evidence="1 2">JCM 3272</strain>
    </source>
</reference>
<dbReference type="EMBL" id="BAAARV010000021">
    <property type="protein sequence ID" value="GAA2341895.1"/>
    <property type="molecule type" value="Genomic_DNA"/>
</dbReference>
<protein>
    <recommendedName>
        <fullName evidence="3">Immunity protein 35 domain-containing protein</fullName>
    </recommendedName>
</protein>
<name>A0ABN3G0W7_9ACTN</name>
<dbReference type="RefSeq" id="WP_344612539.1">
    <property type="nucleotide sequence ID" value="NZ_BAAARV010000021.1"/>
</dbReference>
<gene>
    <name evidence="1" type="ORF">GCM10010170_025690</name>
</gene>
<keyword evidence="2" id="KW-1185">Reference proteome</keyword>
<sequence>MNVTDPAAMRERFDAALRTGPARIDRVLTTSDRDPGQVAVIGEDRTVFWFLYRPETARAYLFAVQEPGQDAEMPTGAGCGDDGFRLAGDHPHLVFELIALSHRDLTIVRGHPSAWIGVGMP</sequence>
<evidence type="ECO:0000313" key="1">
    <source>
        <dbReference type="EMBL" id="GAA2341895.1"/>
    </source>
</evidence>
<organism evidence="1 2">
    <name type="scientific">Dactylosporangium salmoneum</name>
    <dbReference type="NCBI Taxonomy" id="53361"/>
    <lineage>
        <taxon>Bacteria</taxon>
        <taxon>Bacillati</taxon>
        <taxon>Actinomycetota</taxon>
        <taxon>Actinomycetes</taxon>
        <taxon>Micromonosporales</taxon>
        <taxon>Micromonosporaceae</taxon>
        <taxon>Dactylosporangium</taxon>
    </lineage>
</organism>